<evidence type="ECO:0000313" key="2">
    <source>
        <dbReference type="EMBL" id="GIJ05397.1"/>
    </source>
</evidence>
<keyword evidence="1" id="KW-0812">Transmembrane</keyword>
<keyword evidence="3" id="KW-1185">Reference proteome</keyword>
<sequence>MTPDGPAPGAFAAAATTALANAYYTRLVGLPDQLRQRAQNAFTISGFLAAGLVGASALGTLAGVTAAARAAGVAGLVLWAVAAVLFARAVAGAVEPVTAGAQPGAQALAAAILRNVEAEYLAVERRRRAGQLAAALAAAATVTAVALGLLLPRPAAATRSLVHLTPEGGRAVAAACGTGAAPFAADVVDDPAPRGYLRVRPAAGPCAGRTLTIPLGAVAVVVTAP</sequence>
<gene>
    <name evidence="2" type="ORF">Sya03_47490</name>
</gene>
<dbReference type="AlphaFoldDB" id="A0A8J4DKK4"/>
<feature type="transmembrane region" description="Helical" evidence="1">
    <location>
        <begin position="132"/>
        <end position="151"/>
    </location>
</feature>
<evidence type="ECO:0000256" key="1">
    <source>
        <dbReference type="SAM" id="Phobius"/>
    </source>
</evidence>
<organism evidence="2 3">
    <name type="scientific">Spirilliplanes yamanashiensis</name>
    <dbReference type="NCBI Taxonomy" id="42233"/>
    <lineage>
        <taxon>Bacteria</taxon>
        <taxon>Bacillati</taxon>
        <taxon>Actinomycetota</taxon>
        <taxon>Actinomycetes</taxon>
        <taxon>Micromonosporales</taxon>
        <taxon>Micromonosporaceae</taxon>
        <taxon>Spirilliplanes</taxon>
    </lineage>
</organism>
<keyword evidence="1" id="KW-1133">Transmembrane helix</keyword>
<dbReference type="Proteomes" id="UP000652013">
    <property type="component" value="Unassembled WGS sequence"/>
</dbReference>
<name>A0A8J4DKK4_9ACTN</name>
<dbReference type="RefSeq" id="WP_203940612.1">
    <property type="nucleotide sequence ID" value="NZ_BAAAGJ010000005.1"/>
</dbReference>
<dbReference type="EMBL" id="BOOY01000033">
    <property type="protein sequence ID" value="GIJ05397.1"/>
    <property type="molecule type" value="Genomic_DNA"/>
</dbReference>
<feature type="transmembrane region" description="Helical" evidence="1">
    <location>
        <begin position="44"/>
        <end position="64"/>
    </location>
</feature>
<proteinExistence type="predicted"/>
<keyword evidence="1" id="KW-0472">Membrane</keyword>
<comment type="caution">
    <text evidence="2">The sequence shown here is derived from an EMBL/GenBank/DDBJ whole genome shotgun (WGS) entry which is preliminary data.</text>
</comment>
<reference evidence="2" key="1">
    <citation type="submission" date="2021-01" db="EMBL/GenBank/DDBJ databases">
        <title>Whole genome shotgun sequence of Spirilliplanes yamanashiensis NBRC 15828.</title>
        <authorList>
            <person name="Komaki H."/>
            <person name="Tamura T."/>
        </authorList>
    </citation>
    <scope>NUCLEOTIDE SEQUENCE</scope>
    <source>
        <strain evidence="2">NBRC 15828</strain>
    </source>
</reference>
<evidence type="ECO:0000313" key="3">
    <source>
        <dbReference type="Proteomes" id="UP000652013"/>
    </source>
</evidence>
<feature type="transmembrane region" description="Helical" evidence="1">
    <location>
        <begin position="6"/>
        <end position="24"/>
    </location>
</feature>
<accession>A0A8J4DKK4</accession>
<feature type="transmembrane region" description="Helical" evidence="1">
    <location>
        <begin position="70"/>
        <end position="91"/>
    </location>
</feature>
<protein>
    <submittedName>
        <fullName evidence="2">Uncharacterized protein</fullName>
    </submittedName>
</protein>